<evidence type="ECO:0000313" key="4">
    <source>
        <dbReference type="Proteomes" id="UP001595851"/>
    </source>
</evidence>
<sequence length="150" mass="16074">MRNILDRWFPDVEPERLAVRRGQFHQVVVGPDRVVCLPRTPAAATRLPERAAVLRLLAGLGDLGVPVPRPLESGGEEYLVLSRVPGEPLEAFADVATAEAVAARYAELLATGAGRSRHRRTGLPPGRLQRAEGEGGARQAGVGRCSTVAR</sequence>
<proteinExistence type="predicted"/>
<evidence type="ECO:0000259" key="2">
    <source>
        <dbReference type="Pfam" id="PF01636"/>
    </source>
</evidence>
<feature type="domain" description="Aminoglycoside phosphotransferase" evidence="2">
    <location>
        <begin position="32"/>
        <end position="111"/>
    </location>
</feature>
<keyword evidence="4" id="KW-1185">Reference proteome</keyword>
<feature type="region of interest" description="Disordered" evidence="1">
    <location>
        <begin position="114"/>
        <end position="150"/>
    </location>
</feature>
<evidence type="ECO:0000313" key="3">
    <source>
        <dbReference type="EMBL" id="MFC4010181.1"/>
    </source>
</evidence>
<evidence type="ECO:0000256" key="1">
    <source>
        <dbReference type="SAM" id="MobiDB-lite"/>
    </source>
</evidence>
<dbReference type="RefSeq" id="WP_379530198.1">
    <property type="nucleotide sequence ID" value="NZ_JBHSBI010000011.1"/>
</dbReference>
<dbReference type="Proteomes" id="UP001595851">
    <property type="component" value="Unassembled WGS sequence"/>
</dbReference>
<reference evidence="4" key="1">
    <citation type="journal article" date="2019" name="Int. J. Syst. Evol. Microbiol.">
        <title>The Global Catalogue of Microorganisms (GCM) 10K type strain sequencing project: providing services to taxonomists for standard genome sequencing and annotation.</title>
        <authorList>
            <consortium name="The Broad Institute Genomics Platform"/>
            <consortium name="The Broad Institute Genome Sequencing Center for Infectious Disease"/>
            <person name="Wu L."/>
            <person name="Ma J."/>
        </authorList>
    </citation>
    <scope>NUCLEOTIDE SEQUENCE [LARGE SCALE GENOMIC DNA]</scope>
    <source>
        <strain evidence="4">TBRC 1276</strain>
    </source>
</reference>
<dbReference type="Pfam" id="PF01636">
    <property type="entry name" value="APH"/>
    <property type="match status" value="1"/>
</dbReference>
<dbReference type="SUPFAM" id="SSF56112">
    <property type="entry name" value="Protein kinase-like (PK-like)"/>
    <property type="match status" value="1"/>
</dbReference>
<organism evidence="3 4">
    <name type="scientific">Nonomuraea purpurea</name>
    <dbReference type="NCBI Taxonomy" id="1849276"/>
    <lineage>
        <taxon>Bacteria</taxon>
        <taxon>Bacillati</taxon>
        <taxon>Actinomycetota</taxon>
        <taxon>Actinomycetes</taxon>
        <taxon>Streptosporangiales</taxon>
        <taxon>Streptosporangiaceae</taxon>
        <taxon>Nonomuraea</taxon>
    </lineage>
</organism>
<protein>
    <submittedName>
        <fullName evidence="3">Phosphotransferase</fullName>
    </submittedName>
</protein>
<gene>
    <name evidence="3" type="ORF">ACFOY2_23340</name>
</gene>
<name>A0ABV8GBW9_9ACTN</name>
<comment type="caution">
    <text evidence="3">The sequence shown here is derived from an EMBL/GenBank/DDBJ whole genome shotgun (WGS) entry which is preliminary data.</text>
</comment>
<accession>A0ABV8GBW9</accession>
<dbReference type="InterPro" id="IPR002575">
    <property type="entry name" value="Aminoglycoside_PTrfase"/>
</dbReference>
<dbReference type="InterPro" id="IPR011009">
    <property type="entry name" value="Kinase-like_dom_sf"/>
</dbReference>
<dbReference type="EMBL" id="JBHSBI010000011">
    <property type="protein sequence ID" value="MFC4010181.1"/>
    <property type="molecule type" value="Genomic_DNA"/>
</dbReference>